<feature type="compositionally biased region" description="Pro residues" evidence="1">
    <location>
        <begin position="171"/>
        <end position="188"/>
    </location>
</feature>
<organism evidence="4 5">
    <name type="scientific">Phyllosticta capitalensis</name>
    <dbReference type="NCBI Taxonomy" id="121624"/>
    <lineage>
        <taxon>Eukaryota</taxon>
        <taxon>Fungi</taxon>
        <taxon>Dikarya</taxon>
        <taxon>Ascomycota</taxon>
        <taxon>Pezizomycotina</taxon>
        <taxon>Dothideomycetes</taxon>
        <taxon>Dothideomycetes incertae sedis</taxon>
        <taxon>Botryosphaeriales</taxon>
        <taxon>Phyllostictaceae</taxon>
        <taxon>Phyllosticta</taxon>
    </lineage>
</organism>
<feature type="domain" description="PH" evidence="2">
    <location>
        <begin position="386"/>
        <end position="498"/>
    </location>
</feature>
<feature type="compositionally biased region" description="Pro residues" evidence="1">
    <location>
        <begin position="215"/>
        <end position="224"/>
    </location>
</feature>
<dbReference type="Proteomes" id="UP001492380">
    <property type="component" value="Unassembled WGS sequence"/>
</dbReference>
<comment type="caution">
    <text evidence="4">The sequence shown here is derived from an EMBL/GenBank/DDBJ whole genome shotgun (WGS) entry which is preliminary data.</text>
</comment>
<protein>
    <submittedName>
        <fullName evidence="4">Uncharacterized protein</fullName>
    </submittedName>
</protein>
<sequence length="626" mass="70146">MDWPLIAVAKQVEEVAAGMKELVDDVREHAYEYLSSISRLFAISAELRGLDRKVPKPKYRAALATAAPEMELLCDSVAATTETLSVEFLGLTSPNVRRNWEGLVRICVDEGLSLSNRLQLYQDLAVGLNDVLKHDRDPDDLGPITKPLRRLQARQVSFPTEAGGPGSGPGPGLPPPPPPPPRFGPRPVSPGVRHRPAPPQRRGPRAESPIIRPISIPPPPPPPPRRPESPPVRHRAAPPRLGRPPYPDDPIVEIISDSPPPQHLPPPPPPPPRFNPRARSPAFGPAPPPPPPPPPPAEYPKWVYAEEWDREEYIFSPPEESEAPMSPAISDSSWAEFSAWPRSVTVEASSSSTSQHWAMNVYDGRHPLSPFRGGLGQPTRCFGRDMPDAVNRLWAEGFVKVVEHPFEASEVFVRLYWRPTDNRARIVFLTKDPSGERRRYCFPLTALKIMRVGASLQFCRINKHDGGLDLWAVLRFASSERMVLFYCICIGLKYQDPVEYDLGEDDFFAPGEEQLFGGEIKDDGLLHALRIFRDTKSGSIRFEGTSRHGRSKRTPIWTAFVSDLLRTRGWLHRLDNRTVEFSELHTYVFCNSFVPLRGRNGRHEVRFTSTSDCDDFLYVIGELLAS</sequence>
<accession>A0ABR1YQM4</accession>
<dbReference type="Pfam" id="PF23076">
    <property type="entry name" value="PH_FT_C"/>
    <property type="match status" value="1"/>
</dbReference>
<dbReference type="Pfam" id="PF23074">
    <property type="entry name" value="PH_FT_N"/>
    <property type="match status" value="1"/>
</dbReference>
<name>A0ABR1YQM4_9PEZI</name>
<dbReference type="EMBL" id="JBBWRZ010000005">
    <property type="protein sequence ID" value="KAK8235614.1"/>
    <property type="molecule type" value="Genomic_DNA"/>
</dbReference>
<feature type="compositionally biased region" description="Pro residues" evidence="1">
    <location>
        <begin position="258"/>
        <end position="274"/>
    </location>
</feature>
<proteinExistence type="predicted"/>
<feature type="domain" description="PH" evidence="3">
    <location>
        <begin position="513"/>
        <end position="623"/>
    </location>
</feature>
<gene>
    <name evidence="4" type="ORF">HDK90DRAFT_251591</name>
</gene>
<evidence type="ECO:0000313" key="5">
    <source>
        <dbReference type="Proteomes" id="UP001492380"/>
    </source>
</evidence>
<evidence type="ECO:0000259" key="2">
    <source>
        <dbReference type="Pfam" id="PF23074"/>
    </source>
</evidence>
<feature type="region of interest" description="Disordered" evidence="1">
    <location>
        <begin position="158"/>
        <end position="294"/>
    </location>
</feature>
<evidence type="ECO:0000313" key="4">
    <source>
        <dbReference type="EMBL" id="KAK8235614.1"/>
    </source>
</evidence>
<keyword evidence="5" id="KW-1185">Reference proteome</keyword>
<evidence type="ECO:0000256" key="1">
    <source>
        <dbReference type="SAM" id="MobiDB-lite"/>
    </source>
</evidence>
<evidence type="ECO:0000259" key="3">
    <source>
        <dbReference type="Pfam" id="PF23076"/>
    </source>
</evidence>
<dbReference type="InterPro" id="IPR057081">
    <property type="entry name" value="PH_N"/>
</dbReference>
<dbReference type="InterPro" id="IPR057082">
    <property type="entry name" value="PH_C"/>
</dbReference>
<reference evidence="4 5" key="1">
    <citation type="submission" date="2024-04" db="EMBL/GenBank/DDBJ databases">
        <title>Phyllosticta paracitricarpa is synonymous to the EU quarantine fungus P. citricarpa based on phylogenomic analyses.</title>
        <authorList>
            <consortium name="Lawrence Berkeley National Laboratory"/>
            <person name="Van Ingen-Buijs V.A."/>
            <person name="Van Westerhoven A.C."/>
            <person name="Haridas S."/>
            <person name="Skiadas P."/>
            <person name="Martin F."/>
            <person name="Groenewald J.Z."/>
            <person name="Crous P.W."/>
            <person name="Seidl M.F."/>
        </authorList>
    </citation>
    <scope>NUCLEOTIDE SEQUENCE [LARGE SCALE GENOMIC DNA]</scope>
    <source>
        <strain evidence="4 5">CBS 123374</strain>
    </source>
</reference>
<feature type="compositionally biased region" description="Pro residues" evidence="1">
    <location>
        <begin position="284"/>
        <end position="294"/>
    </location>
</feature>